<dbReference type="SMART" id="SM00388">
    <property type="entry name" value="HisKA"/>
    <property type="match status" value="1"/>
</dbReference>
<accession>A0A062XV95</accession>
<comment type="catalytic activity">
    <reaction evidence="1">
        <text>ATP + protein L-histidine = ADP + protein N-phospho-L-histidine.</text>
        <dbReference type="EC" id="2.7.13.3"/>
    </reaction>
</comment>
<dbReference type="Gene3D" id="1.10.287.130">
    <property type="match status" value="1"/>
</dbReference>
<dbReference type="EC" id="2.7.13.3" evidence="2"/>
<dbReference type="InterPro" id="IPR036097">
    <property type="entry name" value="HisK_dim/P_sf"/>
</dbReference>
<dbReference type="InterPro" id="IPR003661">
    <property type="entry name" value="HisK_dim/P_dom"/>
</dbReference>
<dbReference type="SUPFAM" id="SSF55781">
    <property type="entry name" value="GAF domain-like"/>
    <property type="match status" value="1"/>
</dbReference>
<dbReference type="Gene3D" id="3.30.565.10">
    <property type="entry name" value="Histidine kinase-like ATPase, C-terminal domain"/>
    <property type="match status" value="1"/>
</dbReference>
<dbReference type="InterPro" id="IPR005467">
    <property type="entry name" value="His_kinase_dom"/>
</dbReference>
<evidence type="ECO:0000256" key="6">
    <source>
        <dbReference type="ARBA" id="ARBA00022777"/>
    </source>
</evidence>
<keyword evidence="6" id="KW-0418">Kinase</keyword>
<dbReference type="Gene3D" id="3.30.450.40">
    <property type="match status" value="1"/>
</dbReference>
<dbReference type="PROSITE" id="PS50109">
    <property type="entry name" value="HIS_KIN"/>
    <property type="match status" value="1"/>
</dbReference>
<keyword evidence="12" id="KW-1185">Reference proteome</keyword>
<dbReference type="STRING" id="1312852.EG19_06050"/>
<dbReference type="Gene3D" id="3.40.50.300">
    <property type="entry name" value="P-loop containing nucleotide triphosphate hydrolases"/>
    <property type="match status" value="1"/>
</dbReference>
<dbReference type="GO" id="GO:0003924">
    <property type="term" value="F:GTPase activity"/>
    <property type="evidence" value="ECO:0007669"/>
    <property type="project" value="InterPro"/>
</dbReference>
<dbReference type="Pfam" id="PF02518">
    <property type="entry name" value="HATPase_c"/>
    <property type="match status" value="1"/>
</dbReference>
<dbReference type="InterPro" id="IPR004358">
    <property type="entry name" value="Sig_transdc_His_kin-like_C"/>
</dbReference>
<keyword evidence="7" id="KW-0902">Two-component regulatory system</keyword>
<dbReference type="SMART" id="SM00387">
    <property type="entry name" value="HATPase_c"/>
    <property type="match status" value="1"/>
</dbReference>
<dbReference type="InterPro" id="IPR003018">
    <property type="entry name" value="GAF"/>
</dbReference>
<dbReference type="InterPro" id="IPR050736">
    <property type="entry name" value="Sensor_HK_Regulatory"/>
</dbReference>
<dbReference type="Pfam" id="PF00512">
    <property type="entry name" value="HisKA"/>
    <property type="match status" value="1"/>
</dbReference>
<keyword evidence="9" id="KW-0175">Coiled coil</keyword>
<keyword evidence="8" id="KW-0342">GTP-binding</keyword>
<dbReference type="EMBL" id="JMFG01000023">
    <property type="protein sequence ID" value="KDA53309.1"/>
    <property type="molecule type" value="Genomic_DNA"/>
</dbReference>
<evidence type="ECO:0000256" key="3">
    <source>
        <dbReference type="ARBA" id="ARBA00022553"/>
    </source>
</evidence>
<evidence type="ECO:0000313" key="11">
    <source>
        <dbReference type="EMBL" id="KDA53309.1"/>
    </source>
</evidence>
<dbReference type="AlphaFoldDB" id="A0A062XV95"/>
<dbReference type="CDD" id="cd00882">
    <property type="entry name" value="Ras_like_GTPase"/>
    <property type="match status" value="1"/>
</dbReference>
<dbReference type="GO" id="GO:0005525">
    <property type="term" value="F:GTP binding"/>
    <property type="evidence" value="ECO:0007669"/>
    <property type="project" value="UniProtKB-KW"/>
</dbReference>
<dbReference type="PANTHER" id="PTHR43711:SF26">
    <property type="entry name" value="SENSOR HISTIDINE KINASE RCSC"/>
    <property type="match status" value="1"/>
</dbReference>
<dbReference type="OrthoDB" id="9779858at2"/>
<dbReference type="Pfam" id="PF00025">
    <property type="entry name" value="Arf"/>
    <property type="match status" value="1"/>
</dbReference>
<dbReference type="InterPro" id="IPR003594">
    <property type="entry name" value="HATPase_dom"/>
</dbReference>
<dbReference type="RefSeq" id="WP_081800069.1">
    <property type="nucleotide sequence ID" value="NZ_JMFG01000023.1"/>
</dbReference>
<dbReference type="SMART" id="SM00065">
    <property type="entry name" value="GAF"/>
    <property type="match status" value="1"/>
</dbReference>
<dbReference type="InterPro" id="IPR036890">
    <property type="entry name" value="HATPase_C_sf"/>
</dbReference>
<gene>
    <name evidence="11" type="ORF">EG19_06050</name>
</gene>
<evidence type="ECO:0000256" key="9">
    <source>
        <dbReference type="SAM" id="Coils"/>
    </source>
</evidence>
<dbReference type="GO" id="GO:0000155">
    <property type="term" value="F:phosphorelay sensor kinase activity"/>
    <property type="evidence" value="ECO:0007669"/>
    <property type="project" value="InterPro"/>
</dbReference>
<evidence type="ECO:0000313" key="12">
    <source>
        <dbReference type="Proteomes" id="UP000027284"/>
    </source>
</evidence>
<name>A0A062XV95_9BACT</name>
<evidence type="ECO:0000256" key="7">
    <source>
        <dbReference type="ARBA" id="ARBA00023012"/>
    </source>
</evidence>
<keyword evidence="5" id="KW-0547">Nucleotide-binding</keyword>
<feature type="domain" description="Histidine kinase" evidence="10">
    <location>
        <begin position="499"/>
        <end position="720"/>
    </location>
</feature>
<dbReference type="InterPro" id="IPR027417">
    <property type="entry name" value="P-loop_NTPase"/>
</dbReference>
<evidence type="ECO:0000256" key="2">
    <source>
        <dbReference type="ARBA" id="ARBA00012438"/>
    </source>
</evidence>
<dbReference type="SUPFAM" id="SSF52540">
    <property type="entry name" value="P-loop containing nucleoside triphosphate hydrolases"/>
    <property type="match status" value="1"/>
</dbReference>
<dbReference type="InterPro" id="IPR006689">
    <property type="entry name" value="Small_GTPase_ARF/SAR"/>
</dbReference>
<proteinExistence type="predicted"/>
<dbReference type="CDD" id="cd00082">
    <property type="entry name" value="HisKA"/>
    <property type="match status" value="1"/>
</dbReference>
<dbReference type="Proteomes" id="UP000027284">
    <property type="component" value="Unassembled WGS sequence"/>
</dbReference>
<feature type="coiled-coil region" evidence="9">
    <location>
        <begin position="249"/>
        <end position="280"/>
    </location>
</feature>
<protein>
    <recommendedName>
        <fullName evidence="2">histidine kinase</fullName>
        <ecNumber evidence="2">2.7.13.3</ecNumber>
    </recommendedName>
</protein>
<evidence type="ECO:0000256" key="5">
    <source>
        <dbReference type="ARBA" id="ARBA00022741"/>
    </source>
</evidence>
<sequence>MVQFDNQYRQVKLKIVYYGPALGGKTTCLQYIHRVTDPQRRTRLYTLNTASDRTLFFDLLGLDLGRIRGYRLTVQLFTVPGQVQYNTTRRAVLAGADGVVFVADSQVGQEKANLESLQNLQENLKANGLDPETIPLVFQYNKRDLPKILSRAELDRLLNPKGYPVFETVATTGQGVLEAFAAICEATVLSVADRLGITAQADALTRLVANVRAAMAPLIPTKPPEVEAPVVIRTTSEGQLGPEELMAEAVRANAAMADLSARLDQLSKQLSRRVEELQALLVFSQVLTQAREPDEVTTAFFERFLVDMKVTAGTLILENPKGELVEVLRRGLAAEPLMRPGAQGELPARAILEGRQAFRLDLGDLAPGQNREPWIDEVRGLGFEHFLAVPLVAQDRAWGLVTAYGEASRGPFQDEDLELAAIMGAVGAVAIANARAWHALEQVNRNLENLVAARTGELQQALAKAEALAKELSVKNQELEATYRRLAELDQLKGELLRRVAHELNTPVTAIQTAARILTRWDQIPKEKVSNFVGIVAEEASRLGDLIASALQAAALGLPQEVGEKTAVPVADLLRQALAPVKGEVAERQIKVAVKVASGLDKVMCFPEALTAALTALLKNAVEFSRPQGSVTVTVLPVRKAGQNFVEFRVEDNGVGIAPEDLPQVTEPFFQGGNLLTGKPKGLGLGLTVAKRVAELHGGSLEIVSQPEQGTTVSLRVAVG</sequence>
<feature type="coiled-coil region" evidence="9">
    <location>
        <begin position="458"/>
        <end position="489"/>
    </location>
</feature>
<organism evidence="11 12">
    <name type="scientific">Thermoanaerobaculum aquaticum</name>
    <dbReference type="NCBI Taxonomy" id="1312852"/>
    <lineage>
        <taxon>Bacteria</taxon>
        <taxon>Pseudomonadati</taxon>
        <taxon>Acidobacteriota</taxon>
        <taxon>Thermoanaerobaculia</taxon>
        <taxon>Thermoanaerobaculales</taxon>
        <taxon>Thermoanaerobaculaceae</taxon>
        <taxon>Thermoanaerobaculum</taxon>
    </lineage>
</organism>
<keyword evidence="4" id="KW-0808">Transferase</keyword>
<comment type="caution">
    <text evidence="11">The sequence shown here is derived from an EMBL/GenBank/DDBJ whole genome shotgun (WGS) entry which is preliminary data.</text>
</comment>
<evidence type="ECO:0000256" key="4">
    <source>
        <dbReference type="ARBA" id="ARBA00022679"/>
    </source>
</evidence>
<evidence type="ECO:0000256" key="8">
    <source>
        <dbReference type="ARBA" id="ARBA00023134"/>
    </source>
</evidence>
<dbReference type="PANTHER" id="PTHR43711">
    <property type="entry name" value="TWO-COMPONENT HISTIDINE KINASE"/>
    <property type="match status" value="1"/>
</dbReference>
<evidence type="ECO:0000256" key="1">
    <source>
        <dbReference type="ARBA" id="ARBA00000085"/>
    </source>
</evidence>
<dbReference type="SUPFAM" id="SSF55874">
    <property type="entry name" value="ATPase domain of HSP90 chaperone/DNA topoisomerase II/histidine kinase"/>
    <property type="match status" value="1"/>
</dbReference>
<dbReference type="PRINTS" id="PR00344">
    <property type="entry name" value="BCTRLSENSOR"/>
</dbReference>
<reference evidence="11 12" key="1">
    <citation type="submission" date="2014-04" db="EMBL/GenBank/DDBJ databases">
        <title>The Genome Sequence of Thermoanaerobaculum aquaticum MP-01, The First Cultivated Group 23 Acidobacterium.</title>
        <authorList>
            <person name="Stamps B.W."/>
            <person name="Losey N.A."/>
            <person name="Lawson P.A."/>
            <person name="Stevenson B.S."/>
        </authorList>
    </citation>
    <scope>NUCLEOTIDE SEQUENCE [LARGE SCALE GENOMIC DNA]</scope>
    <source>
        <strain evidence="11 12">MP-01</strain>
    </source>
</reference>
<dbReference type="SUPFAM" id="SSF47384">
    <property type="entry name" value="Homodimeric domain of signal transducing histidine kinase"/>
    <property type="match status" value="1"/>
</dbReference>
<evidence type="ECO:0000259" key="10">
    <source>
        <dbReference type="PROSITE" id="PS50109"/>
    </source>
</evidence>
<dbReference type="InterPro" id="IPR029016">
    <property type="entry name" value="GAF-like_dom_sf"/>
</dbReference>
<dbReference type="CDD" id="cd00075">
    <property type="entry name" value="HATPase"/>
    <property type="match status" value="1"/>
</dbReference>
<keyword evidence="3" id="KW-0597">Phosphoprotein</keyword>
<dbReference type="Pfam" id="PF13185">
    <property type="entry name" value="GAF_2"/>
    <property type="match status" value="1"/>
</dbReference>